<evidence type="ECO:0000256" key="1">
    <source>
        <dbReference type="SAM" id="MobiDB-lite"/>
    </source>
</evidence>
<gene>
    <name evidence="2" type="ORF">ACFFIA_22355</name>
</gene>
<dbReference type="Proteomes" id="UP001589867">
    <property type="component" value="Unassembled WGS sequence"/>
</dbReference>
<protein>
    <submittedName>
        <fullName evidence="2">Uncharacterized protein</fullName>
    </submittedName>
</protein>
<comment type="caution">
    <text evidence="2">The sequence shown here is derived from an EMBL/GenBank/DDBJ whole genome shotgun (WGS) entry which is preliminary data.</text>
</comment>
<dbReference type="RefSeq" id="WP_377253570.1">
    <property type="nucleotide sequence ID" value="NZ_JBHLUH010000046.1"/>
</dbReference>
<organism evidence="2 3">
    <name type="scientific">Phytohabitans kaempferiae</name>
    <dbReference type="NCBI Taxonomy" id="1620943"/>
    <lineage>
        <taxon>Bacteria</taxon>
        <taxon>Bacillati</taxon>
        <taxon>Actinomycetota</taxon>
        <taxon>Actinomycetes</taxon>
        <taxon>Micromonosporales</taxon>
        <taxon>Micromonosporaceae</taxon>
    </lineage>
</organism>
<reference evidence="2 3" key="1">
    <citation type="submission" date="2024-09" db="EMBL/GenBank/DDBJ databases">
        <authorList>
            <person name="Sun Q."/>
            <person name="Mori K."/>
        </authorList>
    </citation>
    <scope>NUCLEOTIDE SEQUENCE [LARGE SCALE GENOMIC DNA]</scope>
    <source>
        <strain evidence="2 3">TBRC 3947</strain>
    </source>
</reference>
<name>A0ABV6M6S5_9ACTN</name>
<evidence type="ECO:0000313" key="3">
    <source>
        <dbReference type="Proteomes" id="UP001589867"/>
    </source>
</evidence>
<keyword evidence="3" id="KW-1185">Reference proteome</keyword>
<proteinExistence type="predicted"/>
<dbReference type="EMBL" id="JBHLUH010000046">
    <property type="protein sequence ID" value="MFC0530411.1"/>
    <property type="molecule type" value="Genomic_DNA"/>
</dbReference>
<evidence type="ECO:0000313" key="2">
    <source>
        <dbReference type="EMBL" id="MFC0530411.1"/>
    </source>
</evidence>
<feature type="compositionally biased region" description="Basic and acidic residues" evidence="1">
    <location>
        <begin position="15"/>
        <end position="24"/>
    </location>
</feature>
<feature type="region of interest" description="Disordered" evidence="1">
    <location>
        <begin position="150"/>
        <end position="220"/>
    </location>
</feature>
<accession>A0ABV6M6S5</accession>
<feature type="compositionally biased region" description="Basic and acidic residues" evidence="1">
    <location>
        <begin position="150"/>
        <end position="166"/>
    </location>
</feature>
<feature type="compositionally biased region" description="Basic and acidic residues" evidence="1">
    <location>
        <begin position="175"/>
        <end position="209"/>
    </location>
</feature>
<feature type="region of interest" description="Disordered" evidence="1">
    <location>
        <begin position="1"/>
        <end position="24"/>
    </location>
</feature>
<sequence>MGNDSRKPLRPPYHPTEETRRGLLADSRWRERKIDQVMPLMGKAAATGRSQVVAIGVAQEYQRMFTGSKSATDTGAVWFTYQRVDRRVTCYYQHLPASAPAGSEAGEGVEEEQFVVGPLIADLVSVPAAAGVVEGLPDVGILEPIRHGERQRYGQEREHGELDRVGGQRPNGGEPEQKAERDDRDQVDPHGYHDHAVLPRDPKFADLIRPENSGQTFSGRNYAARCPFRYSL</sequence>